<dbReference type="EC" id="2.3.1.-" evidence="6"/>
<evidence type="ECO:0000256" key="2">
    <source>
        <dbReference type="ARBA" id="ARBA00007317"/>
    </source>
</evidence>
<dbReference type="RefSeq" id="WP_256705358.1">
    <property type="nucleotide sequence ID" value="NZ_JBHSFT010000001.1"/>
</dbReference>
<evidence type="ECO:0000256" key="6">
    <source>
        <dbReference type="RuleBase" id="RU003423"/>
    </source>
</evidence>
<evidence type="ECO:0000256" key="5">
    <source>
        <dbReference type="ARBA" id="ARBA00023315"/>
    </source>
</evidence>
<evidence type="ECO:0000313" key="10">
    <source>
        <dbReference type="EMBL" id="MFC4660671.1"/>
    </source>
</evidence>
<proteinExistence type="inferred from homology"/>
<dbReference type="InterPro" id="IPR011053">
    <property type="entry name" value="Single_hybrid_motif"/>
</dbReference>
<evidence type="ECO:0000256" key="7">
    <source>
        <dbReference type="SAM" id="MobiDB-lite"/>
    </source>
</evidence>
<feature type="compositionally biased region" description="Basic and acidic residues" evidence="7">
    <location>
        <begin position="92"/>
        <end position="126"/>
    </location>
</feature>
<accession>A0ABV9JSI9</accession>
<dbReference type="GO" id="GO:0016746">
    <property type="term" value="F:acyltransferase activity"/>
    <property type="evidence" value="ECO:0007669"/>
    <property type="project" value="UniProtKB-KW"/>
</dbReference>
<evidence type="ECO:0000256" key="1">
    <source>
        <dbReference type="ARBA" id="ARBA00001938"/>
    </source>
</evidence>
<keyword evidence="5 6" id="KW-0012">Acyltransferase</keyword>
<dbReference type="EMBL" id="JBHSFT010000001">
    <property type="protein sequence ID" value="MFC4660671.1"/>
    <property type="molecule type" value="Genomic_DNA"/>
</dbReference>
<keyword evidence="11" id="KW-1185">Reference proteome</keyword>
<sequence>MAENVLMPKLGAQMEEGTIVSWLVQVGEAVEEGDPLVEVQTDKITMEIEAETEGTLLKTLYEADSIVPVQTPIAIIGEEGENIDDLEGSDSSSRETELKEIEKKEKKIDSVIEKETSPNQAEESKVRRTPAARKLAEDTQINLSEVQGSGPLGRIQKEDVQNYINEHSKKVTPLAKKIAEDQNINLETIQGTGDRGKIQKKDLFLPQSSQSQEGQRNEENKRVPFKGMRKVIADRISESASISPHVTLNSEIDMTSVVRLRKQLLPVIEEEAGIRISFNDILMKATAVGLKKNPGINIQLEGNEIIYHSKINLAMAVAVEDGLVVPVIKDVDQKGLAAITRETKILGKKARDGKLLHDDFAGSTFTVSNLGMYAVDGFTPIINSPNAAILGVGRIQKKPVVLEDDISIRSMMSLSLSFDHRIIDGAPAAQFLTDLKDLLENPYKLMV</sequence>
<dbReference type="Gene3D" id="2.40.50.100">
    <property type="match status" value="1"/>
</dbReference>
<feature type="domain" description="Lipoyl-binding" evidence="8">
    <location>
        <begin position="2"/>
        <end position="77"/>
    </location>
</feature>
<dbReference type="InterPro" id="IPR004167">
    <property type="entry name" value="PSBD"/>
</dbReference>
<dbReference type="Gene3D" id="3.30.559.10">
    <property type="entry name" value="Chloramphenicol acetyltransferase-like domain"/>
    <property type="match status" value="1"/>
</dbReference>
<dbReference type="PANTHER" id="PTHR43178">
    <property type="entry name" value="DIHYDROLIPOAMIDE ACETYLTRANSFERASE COMPONENT OF PYRUVATE DEHYDROGENASE COMPLEX"/>
    <property type="match status" value="1"/>
</dbReference>
<dbReference type="SUPFAM" id="SSF51230">
    <property type="entry name" value="Single hybrid motif"/>
    <property type="match status" value="1"/>
</dbReference>
<feature type="domain" description="Peripheral subunit-binding (PSBD)" evidence="9">
    <location>
        <begin position="127"/>
        <end position="164"/>
    </location>
</feature>
<evidence type="ECO:0000256" key="3">
    <source>
        <dbReference type="ARBA" id="ARBA00022679"/>
    </source>
</evidence>
<dbReference type="SUPFAM" id="SSF47005">
    <property type="entry name" value="Peripheral subunit-binding domain of 2-oxo acid dehydrogenase complex"/>
    <property type="match status" value="2"/>
</dbReference>
<feature type="region of interest" description="Disordered" evidence="7">
    <location>
        <begin position="78"/>
        <end position="133"/>
    </location>
</feature>
<keyword evidence="3 6" id="KW-0808">Transferase</keyword>
<reference evidence="11" key="1">
    <citation type="journal article" date="2019" name="Int. J. Syst. Evol. Microbiol.">
        <title>The Global Catalogue of Microorganisms (GCM) 10K type strain sequencing project: providing services to taxonomists for standard genome sequencing and annotation.</title>
        <authorList>
            <consortium name="The Broad Institute Genomics Platform"/>
            <consortium name="The Broad Institute Genome Sequencing Center for Infectious Disease"/>
            <person name="Wu L."/>
            <person name="Ma J."/>
        </authorList>
    </citation>
    <scope>NUCLEOTIDE SEQUENCE [LARGE SCALE GENOMIC DNA]</scope>
    <source>
        <strain evidence="11">CCUG 37257</strain>
    </source>
</reference>
<organism evidence="10 11">
    <name type="scientific">Oceanobacillus aidingensis</name>
    <dbReference type="NCBI Taxonomy" id="645964"/>
    <lineage>
        <taxon>Bacteria</taxon>
        <taxon>Bacillati</taxon>
        <taxon>Bacillota</taxon>
        <taxon>Bacilli</taxon>
        <taxon>Bacillales</taxon>
        <taxon>Bacillaceae</taxon>
        <taxon>Oceanobacillus</taxon>
    </lineage>
</organism>
<comment type="caution">
    <text evidence="10">The sequence shown here is derived from an EMBL/GenBank/DDBJ whole genome shotgun (WGS) entry which is preliminary data.</text>
</comment>
<dbReference type="InterPro" id="IPR036625">
    <property type="entry name" value="E3-bd_dom_sf"/>
</dbReference>
<feature type="compositionally biased region" description="Acidic residues" evidence="7">
    <location>
        <begin position="78"/>
        <end position="88"/>
    </location>
</feature>
<evidence type="ECO:0000259" key="9">
    <source>
        <dbReference type="PROSITE" id="PS51826"/>
    </source>
</evidence>
<name>A0ABV9JSI9_9BACI</name>
<dbReference type="Pfam" id="PF00198">
    <property type="entry name" value="2-oxoacid_dh"/>
    <property type="match status" value="1"/>
</dbReference>
<keyword evidence="4 6" id="KW-0450">Lipoyl</keyword>
<dbReference type="Gene3D" id="4.10.320.10">
    <property type="entry name" value="E3-binding domain"/>
    <property type="match status" value="2"/>
</dbReference>
<dbReference type="PROSITE" id="PS50968">
    <property type="entry name" value="BIOTINYL_LIPOYL"/>
    <property type="match status" value="1"/>
</dbReference>
<comment type="similarity">
    <text evidence="2 6">Belongs to the 2-oxoacid dehydrogenase family.</text>
</comment>
<dbReference type="InterPro" id="IPR000089">
    <property type="entry name" value="Biotin_lipoyl"/>
</dbReference>
<dbReference type="PROSITE" id="PS00189">
    <property type="entry name" value="LIPOYL"/>
    <property type="match status" value="1"/>
</dbReference>
<evidence type="ECO:0000256" key="4">
    <source>
        <dbReference type="ARBA" id="ARBA00022823"/>
    </source>
</evidence>
<dbReference type="SUPFAM" id="SSF52777">
    <property type="entry name" value="CoA-dependent acyltransferases"/>
    <property type="match status" value="1"/>
</dbReference>
<gene>
    <name evidence="10" type="ORF">ACFO3P_00295</name>
</gene>
<dbReference type="PANTHER" id="PTHR43178:SF5">
    <property type="entry name" value="LIPOAMIDE ACYLTRANSFERASE COMPONENT OF BRANCHED-CHAIN ALPHA-KETO ACID DEHYDROGENASE COMPLEX, MITOCHONDRIAL"/>
    <property type="match status" value="1"/>
</dbReference>
<evidence type="ECO:0000313" key="11">
    <source>
        <dbReference type="Proteomes" id="UP001595988"/>
    </source>
</evidence>
<dbReference type="InterPro" id="IPR001078">
    <property type="entry name" value="2-oxoacid_DH_actylTfrase"/>
</dbReference>
<dbReference type="Pfam" id="PF00364">
    <property type="entry name" value="Biotin_lipoyl"/>
    <property type="match status" value="1"/>
</dbReference>
<dbReference type="InterPro" id="IPR023213">
    <property type="entry name" value="CAT-like_dom_sf"/>
</dbReference>
<comment type="cofactor">
    <cofactor evidence="1 6">
        <name>(R)-lipoate</name>
        <dbReference type="ChEBI" id="CHEBI:83088"/>
    </cofactor>
</comment>
<dbReference type="Pfam" id="PF02817">
    <property type="entry name" value="E3_binding"/>
    <property type="match status" value="2"/>
</dbReference>
<dbReference type="CDD" id="cd06849">
    <property type="entry name" value="lipoyl_domain"/>
    <property type="match status" value="1"/>
</dbReference>
<dbReference type="Proteomes" id="UP001595988">
    <property type="component" value="Unassembled WGS sequence"/>
</dbReference>
<protein>
    <recommendedName>
        <fullName evidence="6">Dihydrolipoamide acetyltransferase component of pyruvate dehydrogenase complex</fullName>
        <ecNumber evidence="6">2.3.1.-</ecNumber>
    </recommendedName>
</protein>
<dbReference type="InterPro" id="IPR050743">
    <property type="entry name" value="2-oxoacid_DH_E2_comp"/>
</dbReference>
<dbReference type="InterPro" id="IPR003016">
    <property type="entry name" value="2-oxoA_DH_lipoyl-BS"/>
</dbReference>
<dbReference type="PROSITE" id="PS51826">
    <property type="entry name" value="PSBD"/>
    <property type="match status" value="2"/>
</dbReference>
<evidence type="ECO:0000259" key="8">
    <source>
        <dbReference type="PROSITE" id="PS50968"/>
    </source>
</evidence>
<feature type="domain" description="Peripheral subunit-binding (PSBD)" evidence="9">
    <location>
        <begin position="170"/>
        <end position="207"/>
    </location>
</feature>